<dbReference type="GO" id="GO:0005737">
    <property type="term" value="C:cytoplasm"/>
    <property type="evidence" value="ECO:0007669"/>
    <property type="project" value="TreeGrafter"/>
</dbReference>
<evidence type="ECO:0000256" key="1">
    <source>
        <dbReference type="ARBA" id="ARBA00004948"/>
    </source>
</evidence>
<dbReference type="UniPathway" id="UPA00060"/>
<evidence type="ECO:0000313" key="8">
    <source>
        <dbReference type="Proteomes" id="UP000192660"/>
    </source>
</evidence>
<comment type="pathway">
    <text evidence="1">Cofactor biosynthesis; thiamine diphosphate biosynthesis.</text>
</comment>
<dbReference type="NCBIfam" id="TIGR02352">
    <property type="entry name" value="thiamin_ThiO"/>
    <property type="match status" value="1"/>
</dbReference>
<dbReference type="Proteomes" id="UP000192660">
    <property type="component" value="Unassembled WGS sequence"/>
</dbReference>
<dbReference type="RefSeq" id="WP_020376285.1">
    <property type="nucleotide sequence ID" value="NZ_FWWY01000001.1"/>
</dbReference>
<dbReference type="AlphaFoldDB" id="A0A1W1W7D0"/>
<organism evidence="7 8">
    <name type="scientific">Sulfobacillus thermosulfidooxidans (strain DSM 9293 / VKM B-1269 / AT-1)</name>
    <dbReference type="NCBI Taxonomy" id="929705"/>
    <lineage>
        <taxon>Bacteria</taxon>
        <taxon>Bacillati</taxon>
        <taxon>Bacillota</taxon>
        <taxon>Clostridia</taxon>
        <taxon>Eubacteriales</taxon>
        <taxon>Clostridiales Family XVII. Incertae Sedis</taxon>
        <taxon>Sulfobacillus</taxon>
    </lineage>
</organism>
<reference evidence="8" key="1">
    <citation type="submission" date="2017-04" db="EMBL/GenBank/DDBJ databases">
        <authorList>
            <person name="Varghese N."/>
            <person name="Submissions S."/>
        </authorList>
    </citation>
    <scope>NUCLEOTIDE SEQUENCE [LARGE SCALE GENOMIC DNA]</scope>
    <source>
        <strain evidence="8">DSM 9293</strain>
    </source>
</reference>
<keyword evidence="2" id="KW-0784">Thiamine biosynthesis</keyword>
<dbReference type="InterPro" id="IPR036188">
    <property type="entry name" value="FAD/NAD-bd_sf"/>
</dbReference>
<dbReference type="SUPFAM" id="SSF51905">
    <property type="entry name" value="FAD/NAD(P)-binding domain"/>
    <property type="match status" value="1"/>
</dbReference>
<dbReference type="InterPro" id="IPR012727">
    <property type="entry name" value="Gly_oxidase_ThiO"/>
</dbReference>
<evidence type="ECO:0000256" key="5">
    <source>
        <dbReference type="ARBA" id="ARBA00050018"/>
    </source>
</evidence>
<dbReference type="SUPFAM" id="SSF54373">
    <property type="entry name" value="FAD-linked reductases, C-terminal domain"/>
    <property type="match status" value="1"/>
</dbReference>
<keyword evidence="8" id="KW-1185">Reference proteome</keyword>
<accession>A0A1W1W7D0</accession>
<dbReference type="EMBL" id="FWWY01000001">
    <property type="protein sequence ID" value="SMC02194.1"/>
    <property type="molecule type" value="Genomic_DNA"/>
</dbReference>
<evidence type="ECO:0000256" key="4">
    <source>
        <dbReference type="ARBA" id="ARBA00049872"/>
    </source>
</evidence>
<comment type="catalytic activity">
    <reaction evidence="4">
        <text>glycine + O2 + H2O = glyoxylate + H2O2 + NH4(+)</text>
        <dbReference type="Rhea" id="RHEA:11532"/>
        <dbReference type="ChEBI" id="CHEBI:15377"/>
        <dbReference type="ChEBI" id="CHEBI:15379"/>
        <dbReference type="ChEBI" id="CHEBI:16240"/>
        <dbReference type="ChEBI" id="CHEBI:28938"/>
        <dbReference type="ChEBI" id="CHEBI:36655"/>
        <dbReference type="ChEBI" id="CHEBI:57305"/>
        <dbReference type="EC" id="1.4.3.19"/>
    </reaction>
</comment>
<dbReference type="EC" id="1.4.3.19" evidence="5"/>
<dbReference type="Gene3D" id="3.50.50.60">
    <property type="entry name" value="FAD/NAD(P)-binding domain"/>
    <property type="match status" value="1"/>
</dbReference>
<dbReference type="PANTHER" id="PTHR13847">
    <property type="entry name" value="SARCOSINE DEHYDROGENASE-RELATED"/>
    <property type="match status" value="1"/>
</dbReference>
<dbReference type="GO" id="GO:0009228">
    <property type="term" value="P:thiamine biosynthetic process"/>
    <property type="evidence" value="ECO:0007669"/>
    <property type="project" value="UniProtKB-KW"/>
</dbReference>
<dbReference type="InterPro" id="IPR006076">
    <property type="entry name" value="FAD-dep_OxRdtase"/>
</dbReference>
<feature type="domain" description="FAD dependent oxidoreductase" evidence="6">
    <location>
        <begin position="9"/>
        <end position="354"/>
    </location>
</feature>
<dbReference type="OrthoDB" id="9794226at2"/>
<dbReference type="GO" id="GO:0009229">
    <property type="term" value="P:thiamine diphosphate biosynthetic process"/>
    <property type="evidence" value="ECO:0007669"/>
    <property type="project" value="UniProtKB-UniPathway"/>
</dbReference>
<evidence type="ECO:0000313" key="7">
    <source>
        <dbReference type="EMBL" id="SMC02194.1"/>
    </source>
</evidence>
<dbReference type="GO" id="GO:0043799">
    <property type="term" value="F:glycine oxidase activity"/>
    <property type="evidence" value="ECO:0007669"/>
    <property type="project" value="UniProtKB-EC"/>
</dbReference>
<dbReference type="GO" id="GO:0050660">
    <property type="term" value="F:flavin adenine dinucleotide binding"/>
    <property type="evidence" value="ECO:0007669"/>
    <property type="project" value="InterPro"/>
</dbReference>
<sequence length="375" mass="40866">MEEMQNSQDFIVVGAGIIGAMIAYRLVTHGYSVMLVDQGPPGGQASRAAAGILSPTAEAGSSVPFFDLLQASFLRYPALIEEIEEASQMHVDLHQTGVIQAALDDVEANRLHELYRWQKTKVAVEWVTSAQLKDLEPDMQHAVGALYAPHEMQVHGPKLVQALVRAGNHAGMVSRFGVMVQRFLTSKSGDVLGIETTKGQYRAQKAVIVAAGSWAQSILATLDEVRALPVKPIRGQILALTSDEVPIRHIVFAHHRYVVPKPDGRLILGATEDDAGFDDRVTADGVAQLAQSFHYFGPRVPQMHWQAIWAGLRPMAPDGLPILGPWPGRQGLYVAAGHYRNGVLLSAITGDLVLNWAQNGTLPPSGFLPERFWRS</sequence>
<name>A0A1W1W7D0_SULTA</name>
<dbReference type="Pfam" id="PF01266">
    <property type="entry name" value="DAO"/>
    <property type="match status" value="1"/>
</dbReference>
<keyword evidence="3" id="KW-0560">Oxidoreductase</keyword>
<dbReference type="PANTHER" id="PTHR13847:SF289">
    <property type="entry name" value="GLYCINE OXIDASE"/>
    <property type="match status" value="1"/>
</dbReference>
<proteinExistence type="predicted"/>
<dbReference type="Gene3D" id="3.30.9.10">
    <property type="entry name" value="D-Amino Acid Oxidase, subunit A, domain 2"/>
    <property type="match status" value="1"/>
</dbReference>
<dbReference type="STRING" id="28034.BFX07_02995"/>
<gene>
    <name evidence="7" type="ORF">SAMN00768000_0412</name>
</gene>
<protein>
    <recommendedName>
        <fullName evidence="5">glycine oxidase</fullName>
        <ecNumber evidence="5">1.4.3.19</ecNumber>
    </recommendedName>
</protein>
<evidence type="ECO:0000256" key="3">
    <source>
        <dbReference type="ARBA" id="ARBA00023002"/>
    </source>
</evidence>
<evidence type="ECO:0000256" key="2">
    <source>
        <dbReference type="ARBA" id="ARBA00022977"/>
    </source>
</evidence>
<evidence type="ECO:0000259" key="6">
    <source>
        <dbReference type="Pfam" id="PF01266"/>
    </source>
</evidence>